<dbReference type="Pfam" id="PF00270">
    <property type="entry name" value="DEAD"/>
    <property type="match status" value="1"/>
</dbReference>
<dbReference type="GO" id="GO:0003724">
    <property type="term" value="F:RNA helicase activity"/>
    <property type="evidence" value="ECO:0007669"/>
    <property type="project" value="UniProtKB-EC"/>
</dbReference>
<feature type="short sequence motif" description="Q motif" evidence="6">
    <location>
        <begin position="22"/>
        <end position="50"/>
    </location>
</feature>
<evidence type="ECO:0000256" key="2">
    <source>
        <dbReference type="ARBA" id="ARBA00022741"/>
    </source>
</evidence>
<dbReference type="EnsemblMetazoa" id="XM_038210398.1">
    <property type="protein sequence ID" value="XP_038066326.1"/>
    <property type="gene ID" value="LOC119736384"/>
</dbReference>
<dbReference type="OrthoDB" id="434041at2759"/>
<dbReference type="SUPFAM" id="SSF52540">
    <property type="entry name" value="P-loop containing nucleoside triphosphate hydrolases"/>
    <property type="match status" value="1"/>
</dbReference>
<dbReference type="InterPro" id="IPR011545">
    <property type="entry name" value="DEAD/DEAH_box_helicase_dom"/>
</dbReference>
<dbReference type="AlphaFoldDB" id="A0A914ASJ8"/>
<evidence type="ECO:0000259" key="10">
    <source>
        <dbReference type="PROSITE" id="PS51195"/>
    </source>
</evidence>
<dbReference type="PROSITE" id="PS51194">
    <property type="entry name" value="HELICASE_CTER"/>
    <property type="match status" value="1"/>
</dbReference>
<keyword evidence="4" id="KW-0347">Helicase</keyword>
<protein>
    <recommendedName>
        <fullName evidence="1">RNA helicase</fullName>
        <ecNumber evidence="1">3.6.4.13</ecNumber>
    </recommendedName>
</protein>
<feature type="region of interest" description="Disordered" evidence="7">
    <location>
        <begin position="554"/>
        <end position="585"/>
    </location>
</feature>
<dbReference type="CDD" id="cd18787">
    <property type="entry name" value="SF2_C_DEAD"/>
    <property type="match status" value="1"/>
</dbReference>
<dbReference type="SMART" id="SM00490">
    <property type="entry name" value="HELICc"/>
    <property type="match status" value="1"/>
</dbReference>
<feature type="compositionally biased region" description="Basic and acidic residues" evidence="7">
    <location>
        <begin position="567"/>
        <end position="577"/>
    </location>
</feature>
<sequence>MAHSYSSKERTSDVLNEENVNIDFASLLLSCDVLSGLSRAGFERPSPIQLKAIPLGRCGLDMIVQAKSGTGKTCVFSVIILESLDLQCSGVQALVLTPTREIATQVQGVIQSIGIAMQGLRCHTFIGGTLFGPDRQKLKKCHVAVGTPGRVKQLIEYDVMHTDSIRLFILDEADKLLEEKFQDQINWIYNRLPVNKQMLALSATYPEALAKGLTSYMRDPTFVRLNPRRVALKGIKQFYKVVPSHGLYHKAFEVKVEHLLQLLRQVSFSQCLVFSNLSSRAQNLSDILCERGWPSTCISGSQDQSQRHSAMSMLKTFKCRVLISTDLTARGIDAENVNLIINLDVPSDGKTYMHRIGRAGRFGSKGVAVTFASEGNEEALLRNIQRQSHVSLQHLPDPVPSDLVNLVNVDLNCSDSEEESSSLLDYDDSAQDNPDDDPEVYTQALREQRESSIRENIEVVEEQSSCKTIVDILQRTTRLRSNHVSQVNARGDSISHVLHPTVWDKSCQVDTLSLPFKMHKPTDFKIPSLAEKFNARRGEEMWTWEKAAKDFENFMNGSSEPVDVQPEDFRDAGKDENGAPQTSEETFCFAENDAAIYKLEDRQRTAPADEDTGSVAPEQPVNCIDGENLDEPDQIETDSLPRPEPENPISGISDTGRNTTDNSNDLSCKEEVKEVTASSDFNLTPERVTIKTSPVALSHEDQSREVTSKGKISTTDSNDTDKRERGSNLKLNTEYEVAFSWRPSQNFFNELLTDDMTRLEIPENRSNDDDDTVLESVNPDADTCATGVRSSDSLNDVRGDNAIKDIARSKELRKSSPARSKKVPQDEKRLSKATKAITESKQCGGATSSSEQQEYHQSGNDKPSAALQMHNSGRRNARKAAHDLRALEPRNSSTGLLRTNALVSNRQPQKEASRPGEDPIWLSYTNYLKTEDAQGDDDTDSCDESDDSDTGSTRTSDDQESSDDCIGDSVPGANQNSEEWNPDPETTAQHYGWVHSPYDPFAYGSWYGVPDYIPTTTTISPNPLNQDYPSQFGLSDYHKSAYSGQYTYWPYAYF</sequence>
<evidence type="ECO:0000256" key="6">
    <source>
        <dbReference type="PROSITE-ProRule" id="PRU00552"/>
    </source>
</evidence>
<feature type="compositionally biased region" description="Basic and acidic residues" evidence="7">
    <location>
        <begin position="795"/>
        <end position="814"/>
    </location>
</feature>
<dbReference type="SMART" id="SM00487">
    <property type="entry name" value="DEXDc"/>
    <property type="match status" value="1"/>
</dbReference>
<dbReference type="InterPro" id="IPR014001">
    <property type="entry name" value="Helicase_ATP-bd"/>
</dbReference>
<feature type="domain" description="Helicase ATP-binding" evidence="8">
    <location>
        <begin position="53"/>
        <end position="223"/>
    </location>
</feature>
<evidence type="ECO:0000259" key="8">
    <source>
        <dbReference type="PROSITE" id="PS51192"/>
    </source>
</evidence>
<dbReference type="GO" id="GO:0016787">
    <property type="term" value="F:hydrolase activity"/>
    <property type="evidence" value="ECO:0007669"/>
    <property type="project" value="UniProtKB-KW"/>
</dbReference>
<dbReference type="RefSeq" id="XP_038066326.1">
    <property type="nucleotide sequence ID" value="XM_038210398.1"/>
</dbReference>
<feature type="region of interest" description="Disordered" evidence="7">
    <location>
        <begin position="418"/>
        <end position="438"/>
    </location>
</feature>
<feature type="compositionally biased region" description="Polar residues" evidence="7">
    <location>
        <begin position="837"/>
        <end position="861"/>
    </location>
</feature>
<dbReference type="InterPro" id="IPR000629">
    <property type="entry name" value="RNA-helicase_DEAD-box_CS"/>
</dbReference>
<feature type="compositionally biased region" description="Acidic residues" evidence="7">
    <location>
        <begin position="933"/>
        <end position="949"/>
    </location>
</feature>
<evidence type="ECO:0000256" key="7">
    <source>
        <dbReference type="SAM" id="MobiDB-lite"/>
    </source>
</evidence>
<feature type="compositionally biased region" description="Acidic residues" evidence="7">
    <location>
        <begin position="627"/>
        <end position="636"/>
    </location>
</feature>
<feature type="compositionally biased region" description="Polar residues" evidence="7">
    <location>
        <begin position="972"/>
        <end position="988"/>
    </location>
</feature>
<feature type="domain" description="DEAD-box RNA helicase Q" evidence="10">
    <location>
        <begin position="22"/>
        <end position="50"/>
    </location>
</feature>
<feature type="region of interest" description="Disordered" evidence="7">
    <location>
        <begin position="604"/>
        <end position="680"/>
    </location>
</feature>
<feature type="region of interest" description="Disordered" evidence="7">
    <location>
        <begin position="692"/>
        <end position="727"/>
    </location>
</feature>
<dbReference type="EC" id="3.6.4.13" evidence="1"/>
<dbReference type="GeneID" id="119736384"/>
<dbReference type="OMA" id="GRCGLDM"/>
<dbReference type="PROSITE" id="PS51195">
    <property type="entry name" value="Q_MOTIF"/>
    <property type="match status" value="1"/>
</dbReference>
<dbReference type="InterPro" id="IPR027417">
    <property type="entry name" value="P-loop_NTPase"/>
</dbReference>
<reference evidence="11" key="1">
    <citation type="submission" date="2022-11" db="UniProtKB">
        <authorList>
            <consortium name="EnsemblMetazoa"/>
        </authorList>
    </citation>
    <scope>IDENTIFICATION</scope>
</reference>
<dbReference type="PROSITE" id="PS51192">
    <property type="entry name" value="HELICASE_ATP_BIND_1"/>
    <property type="match status" value="1"/>
</dbReference>
<dbReference type="InterPro" id="IPR001650">
    <property type="entry name" value="Helicase_C-like"/>
</dbReference>
<evidence type="ECO:0000256" key="3">
    <source>
        <dbReference type="ARBA" id="ARBA00022801"/>
    </source>
</evidence>
<dbReference type="CDD" id="cd17943">
    <property type="entry name" value="DEADc_DDX20"/>
    <property type="match status" value="1"/>
</dbReference>
<keyword evidence="12" id="KW-1185">Reference proteome</keyword>
<accession>A0A914ASJ8</accession>
<evidence type="ECO:0000313" key="12">
    <source>
        <dbReference type="Proteomes" id="UP000887568"/>
    </source>
</evidence>
<keyword evidence="2" id="KW-0547">Nucleotide-binding</keyword>
<evidence type="ECO:0000256" key="5">
    <source>
        <dbReference type="ARBA" id="ARBA00022840"/>
    </source>
</evidence>
<organism evidence="11 12">
    <name type="scientific">Patiria miniata</name>
    <name type="common">Bat star</name>
    <name type="synonym">Asterina miniata</name>
    <dbReference type="NCBI Taxonomy" id="46514"/>
    <lineage>
        <taxon>Eukaryota</taxon>
        <taxon>Metazoa</taxon>
        <taxon>Echinodermata</taxon>
        <taxon>Eleutherozoa</taxon>
        <taxon>Asterozoa</taxon>
        <taxon>Asteroidea</taxon>
        <taxon>Valvatacea</taxon>
        <taxon>Valvatida</taxon>
        <taxon>Asterinidae</taxon>
        <taxon>Patiria</taxon>
    </lineage>
</organism>
<evidence type="ECO:0000259" key="9">
    <source>
        <dbReference type="PROSITE" id="PS51194"/>
    </source>
</evidence>
<feature type="domain" description="Helicase C-terminal" evidence="9">
    <location>
        <begin position="258"/>
        <end position="407"/>
    </location>
</feature>
<dbReference type="Proteomes" id="UP000887568">
    <property type="component" value="Unplaced"/>
</dbReference>
<name>A0A914ASJ8_PATMI</name>
<feature type="region of interest" description="Disordered" evidence="7">
    <location>
        <begin position="931"/>
        <end position="988"/>
    </location>
</feature>
<dbReference type="InterPro" id="IPR014014">
    <property type="entry name" value="RNA_helicase_DEAD_Q_motif"/>
</dbReference>
<feature type="compositionally biased region" description="Basic and acidic residues" evidence="7">
    <location>
        <begin position="698"/>
        <end position="708"/>
    </location>
</feature>
<dbReference type="GO" id="GO:0003676">
    <property type="term" value="F:nucleic acid binding"/>
    <property type="evidence" value="ECO:0007669"/>
    <property type="project" value="InterPro"/>
</dbReference>
<feature type="compositionally biased region" description="Basic and acidic residues" evidence="7">
    <location>
        <begin position="908"/>
        <end position="917"/>
    </location>
</feature>
<dbReference type="Pfam" id="PF00271">
    <property type="entry name" value="Helicase_C"/>
    <property type="match status" value="1"/>
</dbReference>
<dbReference type="Gene3D" id="3.40.50.300">
    <property type="entry name" value="P-loop containing nucleotide triphosphate hydrolases"/>
    <property type="match status" value="2"/>
</dbReference>
<dbReference type="PROSITE" id="PS00039">
    <property type="entry name" value="DEAD_ATP_HELICASE"/>
    <property type="match status" value="1"/>
</dbReference>
<keyword evidence="3" id="KW-0378">Hydrolase</keyword>
<feature type="compositionally biased region" description="Polar residues" evidence="7">
    <location>
        <begin position="650"/>
        <end position="666"/>
    </location>
</feature>
<evidence type="ECO:0000313" key="11">
    <source>
        <dbReference type="EnsemblMetazoa" id="XP_038066326.1"/>
    </source>
</evidence>
<proteinExistence type="predicted"/>
<dbReference type="PANTHER" id="PTHR47958">
    <property type="entry name" value="ATP-DEPENDENT RNA HELICASE DBP3"/>
    <property type="match status" value="1"/>
</dbReference>
<feature type="region of interest" description="Disordered" evidence="7">
    <location>
        <begin position="761"/>
        <end position="919"/>
    </location>
</feature>
<keyword evidence="5" id="KW-0067">ATP-binding</keyword>
<evidence type="ECO:0000256" key="1">
    <source>
        <dbReference type="ARBA" id="ARBA00012552"/>
    </source>
</evidence>
<dbReference type="GO" id="GO:0005524">
    <property type="term" value="F:ATP binding"/>
    <property type="evidence" value="ECO:0007669"/>
    <property type="project" value="UniProtKB-KW"/>
</dbReference>
<evidence type="ECO:0000256" key="4">
    <source>
        <dbReference type="ARBA" id="ARBA00022806"/>
    </source>
</evidence>
<feature type="compositionally biased region" description="Polar residues" evidence="7">
    <location>
        <begin position="890"/>
        <end position="907"/>
    </location>
</feature>